<feature type="domain" description="HTH CENPB-type" evidence="5">
    <location>
        <begin position="90"/>
        <end position="162"/>
    </location>
</feature>
<dbReference type="AlphaFoldDB" id="A0A1A9WHC2"/>
<reference evidence="7" key="1">
    <citation type="submission" date="2014-03" db="EMBL/GenBank/DDBJ databases">
        <authorList>
            <person name="Aksoy S."/>
            <person name="Warren W."/>
            <person name="Wilson R.K."/>
        </authorList>
    </citation>
    <scope>NUCLEOTIDE SEQUENCE [LARGE SCALE GENOMIC DNA]</scope>
    <source>
        <strain evidence="7">IAEA</strain>
    </source>
</reference>
<organism evidence="6 7">
    <name type="scientific">Glossina brevipalpis</name>
    <dbReference type="NCBI Taxonomy" id="37001"/>
    <lineage>
        <taxon>Eukaryota</taxon>
        <taxon>Metazoa</taxon>
        <taxon>Ecdysozoa</taxon>
        <taxon>Arthropoda</taxon>
        <taxon>Hexapoda</taxon>
        <taxon>Insecta</taxon>
        <taxon>Pterygota</taxon>
        <taxon>Neoptera</taxon>
        <taxon>Endopterygota</taxon>
        <taxon>Diptera</taxon>
        <taxon>Brachycera</taxon>
        <taxon>Muscomorpha</taxon>
        <taxon>Hippoboscoidea</taxon>
        <taxon>Glossinidae</taxon>
        <taxon>Glossina</taxon>
    </lineage>
</organism>
<dbReference type="VEuPathDB" id="VectorBase:GBRI019726"/>
<evidence type="ECO:0000256" key="4">
    <source>
        <dbReference type="SAM" id="MobiDB-lite"/>
    </source>
</evidence>
<evidence type="ECO:0000256" key="2">
    <source>
        <dbReference type="ARBA" id="ARBA00023125"/>
    </source>
</evidence>
<sequence>MAQHSKPDKYIDVDATQLKPSPNRVRNILTLEERVAAIEAYYCRPMYTKVARMFNCSWEQIKNIIANREAIMKFYEATRKHRPQEDESDINLDVKQKKLRFLGECIYEYIQRVQFHARVDITEELLRTKALEFRDILVLNDFYPSKTWINHFKATYNISLSNRQIALTRVPPSSLDLKDIMTYCTKNKPNNPSLIEIRELQQNLGKEQMGTSIDTTSIEELEEERRARKLSFLEKALAEYVLRAKFHHKSILLNNESLIKVARELNDILKVQQFVPSHNWIQEFRTRHNFDAIQNHNRRPPLSLDLKDILSYCSQEEDIKPDIEEIKIQPIPQETYTPPIKIRKIESINADARIKLTTTTRNVQTATHINPTSCQKSSSDNHSPGHWSEYSNDEDEEEELPRQVRNTKDALRLLKPLEEYAMLKENYRAIGLIAQLEEILKNSQTNPTEKEYET</sequence>
<proteinExistence type="predicted"/>
<evidence type="ECO:0000256" key="1">
    <source>
        <dbReference type="ARBA" id="ARBA00004123"/>
    </source>
</evidence>
<keyword evidence="3" id="KW-0539">Nucleus</keyword>
<dbReference type="Proteomes" id="UP000091820">
    <property type="component" value="Unassembled WGS sequence"/>
</dbReference>
<dbReference type="InterPro" id="IPR007889">
    <property type="entry name" value="HTH_Psq"/>
</dbReference>
<dbReference type="Gene3D" id="1.10.10.60">
    <property type="entry name" value="Homeodomain-like"/>
    <property type="match status" value="1"/>
</dbReference>
<feature type="region of interest" description="Disordered" evidence="4">
    <location>
        <begin position="362"/>
        <end position="404"/>
    </location>
</feature>
<dbReference type="GO" id="GO:0003677">
    <property type="term" value="F:DNA binding"/>
    <property type="evidence" value="ECO:0007669"/>
    <property type="project" value="UniProtKB-KW"/>
</dbReference>
<protein>
    <recommendedName>
        <fullName evidence="5">HTH CENPB-type domain-containing protein</fullName>
    </recommendedName>
</protein>
<dbReference type="Pfam" id="PF04218">
    <property type="entry name" value="CENP-B_N"/>
    <property type="match status" value="1"/>
</dbReference>
<dbReference type="SMART" id="SM00674">
    <property type="entry name" value="CENPB"/>
    <property type="match status" value="2"/>
</dbReference>
<evidence type="ECO:0000256" key="3">
    <source>
        <dbReference type="ARBA" id="ARBA00023242"/>
    </source>
</evidence>
<dbReference type="SUPFAM" id="SSF46689">
    <property type="entry name" value="Homeodomain-like"/>
    <property type="match status" value="2"/>
</dbReference>
<feature type="domain" description="HTH CENPB-type" evidence="5">
    <location>
        <begin position="221"/>
        <end position="294"/>
    </location>
</feature>
<accession>A0A1A9WHC2</accession>
<comment type="subcellular location">
    <subcellularLocation>
        <location evidence="1">Nucleus</location>
    </subcellularLocation>
</comment>
<evidence type="ECO:0000259" key="5">
    <source>
        <dbReference type="PROSITE" id="PS51253"/>
    </source>
</evidence>
<keyword evidence="7" id="KW-1185">Reference proteome</keyword>
<evidence type="ECO:0000313" key="7">
    <source>
        <dbReference type="Proteomes" id="UP000091820"/>
    </source>
</evidence>
<dbReference type="PROSITE" id="PS51253">
    <property type="entry name" value="HTH_CENPB"/>
    <property type="match status" value="2"/>
</dbReference>
<dbReference type="InterPro" id="IPR009057">
    <property type="entry name" value="Homeodomain-like_sf"/>
</dbReference>
<dbReference type="InterPro" id="IPR006600">
    <property type="entry name" value="HTH_CenpB_DNA-bd_dom"/>
</dbReference>
<dbReference type="EnsemblMetazoa" id="GBRI019726-RA">
    <property type="protein sequence ID" value="GBRI019726-PA"/>
    <property type="gene ID" value="GBRI019726"/>
</dbReference>
<reference evidence="6" key="2">
    <citation type="submission" date="2020-05" db="UniProtKB">
        <authorList>
            <consortium name="EnsemblMetazoa"/>
        </authorList>
    </citation>
    <scope>IDENTIFICATION</scope>
    <source>
        <strain evidence="6">IAEA</strain>
    </source>
</reference>
<feature type="compositionally biased region" description="Polar residues" evidence="4">
    <location>
        <begin position="362"/>
        <end position="382"/>
    </location>
</feature>
<evidence type="ECO:0000313" key="6">
    <source>
        <dbReference type="EnsemblMetazoa" id="GBRI019726-PA"/>
    </source>
</evidence>
<dbReference type="GO" id="GO:0005634">
    <property type="term" value="C:nucleus"/>
    <property type="evidence" value="ECO:0007669"/>
    <property type="project" value="UniProtKB-SubCell"/>
</dbReference>
<dbReference type="Pfam" id="PF03221">
    <property type="entry name" value="HTH_Tnp_Tc5"/>
    <property type="match status" value="2"/>
</dbReference>
<name>A0A1A9WHC2_9MUSC</name>
<keyword evidence="2" id="KW-0238">DNA-binding</keyword>